<dbReference type="SUPFAM" id="SSF49764">
    <property type="entry name" value="HSP20-like chaperones"/>
    <property type="match status" value="1"/>
</dbReference>
<dbReference type="InterPro" id="IPR002068">
    <property type="entry name" value="A-crystallin/Hsp20_dom"/>
</dbReference>
<feature type="compositionally biased region" description="Polar residues" evidence="3">
    <location>
        <begin position="23"/>
        <end position="49"/>
    </location>
</feature>
<feature type="region of interest" description="Disordered" evidence="3">
    <location>
        <begin position="132"/>
        <end position="245"/>
    </location>
</feature>
<feature type="compositionally biased region" description="Polar residues" evidence="3">
    <location>
        <begin position="180"/>
        <end position="189"/>
    </location>
</feature>
<dbReference type="CDD" id="cd06464">
    <property type="entry name" value="ACD_sHsps-like"/>
    <property type="match status" value="1"/>
</dbReference>
<reference evidence="5" key="1">
    <citation type="submission" date="2023-03" db="EMBL/GenBank/DDBJ databases">
        <title>Massive genome expansion in bonnet fungi (Mycena s.s.) driven by repeated elements and novel gene families across ecological guilds.</title>
        <authorList>
            <consortium name="Lawrence Berkeley National Laboratory"/>
            <person name="Harder C.B."/>
            <person name="Miyauchi S."/>
            <person name="Viragh M."/>
            <person name="Kuo A."/>
            <person name="Thoen E."/>
            <person name="Andreopoulos B."/>
            <person name="Lu D."/>
            <person name="Skrede I."/>
            <person name="Drula E."/>
            <person name="Henrissat B."/>
            <person name="Morin E."/>
            <person name="Kohler A."/>
            <person name="Barry K."/>
            <person name="LaButti K."/>
            <person name="Morin E."/>
            <person name="Salamov A."/>
            <person name="Lipzen A."/>
            <person name="Mereny Z."/>
            <person name="Hegedus B."/>
            <person name="Baldrian P."/>
            <person name="Stursova M."/>
            <person name="Weitz H."/>
            <person name="Taylor A."/>
            <person name="Grigoriev I.V."/>
            <person name="Nagy L.G."/>
            <person name="Martin F."/>
            <person name="Kauserud H."/>
        </authorList>
    </citation>
    <scope>NUCLEOTIDE SEQUENCE</scope>
    <source>
        <strain evidence="5">CBHHK182m</strain>
    </source>
</reference>
<dbReference type="PROSITE" id="PS01031">
    <property type="entry name" value="SHSP"/>
    <property type="match status" value="1"/>
</dbReference>
<feature type="compositionally biased region" description="Pro residues" evidence="3">
    <location>
        <begin position="224"/>
        <end position="234"/>
    </location>
</feature>
<gene>
    <name evidence="5" type="ORF">B0H16DRAFT_1550992</name>
</gene>
<evidence type="ECO:0000313" key="6">
    <source>
        <dbReference type="Proteomes" id="UP001215598"/>
    </source>
</evidence>
<sequence>MYYSGHGEPYPDEYTSLPPPPDSGSQAQQPWEQQGSQHSQVPDNASQPLEQALEHTQYYNEPLSIPPPPPQQHQPQQLENPQRFVPSQVPPRGTHDSTPIRLVSVAGPAPRSPPREIEPIILQADPVVRPTAVAGPSTRFHPYTRPLSASGSTSRPEMEGYQQRRFPSQASVPRGHAESITHSPATSEHGQFPYQRPSPSYVSPLGTPLEGAFTPSFAPQQQRPSPPPPPPPQTPRYTIRADTQYDPTTRVLTALLELPGMKRRDLRIKLATTPFNRVRQVTVSGTSRPPTFALTSSSTSTVAPRALGPVLRERKYGSFSRSFAVPAETKPDDIDAVMEDGILILKIQCGLPAASADEREIPIR</sequence>
<dbReference type="Proteomes" id="UP001215598">
    <property type="component" value="Unassembled WGS sequence"/>
</dbReference>
<comment type="caution">
    <text evidence="5">The sequence shown here is derived from an EMBL/GenBank/DDBJ whole genome shotgun (WGS) entry which is preliminary data.</text>
</comment>
<keyword evidence="6" id="KW-1185">Reference proteome</keyword>
<evidence type="ECO:0000256" key="1">
    <source>
        <dbReference type="PROSITE-ProRule" id="PRU00285"/>
    </source>
</evidence>
<feature type="compositionally biased region" description="Low complexity" evidence="3">
    <location>
        <begin position="73"/>
        <end position="82"/>
    </location>
</feature>
<comment type="similarity">
    <text evidence="1 2">Belongs to the small heat shock protein (HSP20) family.</text>
</comment>
<dbReference type="Gene3D" id="2.60.40.790">
    <property type="match status" value="1"/>
</dbReference>
<organism evidence="5 6">
    <name type="scientific">Mycena metata</name>
    <dbReference type="NCBI Taxonomy" id="1033252"/>
    <lineage>
        <taxon>Eukaryota</taxon>
        <taxon>Fungi</taxon>
        <taxon>Dikarya</taxon>
        <taxon>Basidiomycota</taxon>
        <taxon>Agaricomycotina</taxon>
        <taxon>Agaricomycetes</taxon>
        <taxon>Agaricomycetidae</taxon>
        <taxon>Agaricales</taxon>
        <taxon>Marasmiineae</taxon>
        <taxon>Mycenaceae</taxon>
        <taxon>Mycena</taxon>
    </lineage>
</organism>
<evidence type="ECO:0000256" key="2">
    <source>
        <dbReference type="RuleBase" id="RU003616"/>
    </source>
</evidence>
<proteinExistence type="inferred from homology"/>
<evidence type="ECO:0000313" key="5">
    <source>
        <dbReference type="EMBL" id="KAJ7749652.1"/>
    </source>
</evidence>
<evidence type="ECO:0000259" key="4">
    <source>
        <dbReference type="PROSITE" id="PS01031"/>
    </source>
</evidence>
<name>A0AAD7ISL8_9AGAR</name>
<protein>
    <recommendedName>
        <fullName evidence="4">SHSP domain-containing protein</fullName>
    </recommendedName>
</protein>
<dbReference type="EMBL" id="JARKIB010000068">
    <property type="protein sequence ID" value="KAJ7749652.1"/>
    <property type="molecule type" value="Genomic_DNA"/>
</dbReference>
<dbReference type="AlphaFoldDB" id="A0AAD7ISL8"/>
<evidence type="ECO:0000256" key="3">
    <source>
        <dbReference type="SAM" id="MobiDB-lite"/>
    </source>
</evidence>
<feature type="region of interest" description="Disordered" evidence="3">
    <location>
        <begin position="1"/>
        <end position="115"/>
    </location>
</feature>
<accession>A0AAD7ISL8</accession>
<dbReference type="InterPro" id="IPR008978">
    <property type="entry name" value="HSP20-like_chaperone"/>
</dbReference>
<dbReference type="Pfam" id="PF00011">
    <property type="entry name" value="HSP20"/>
    <property type="match status" value="1"/>
</dbReference>
<feature type="domain" description="SHSP" evidence="4">
    <location>
        <begin position="234"/>
        <end position="364"/>
    </location>
</feature>